<dbReference type="InterPro" id="IPR035408">
    <property type="entry name" value="Phi29_Phage_SSB"/>
</dbReference>
<protein>
    <submittedName>
        <fullName evidence="1">Single stranded DNA binding protein</fullName>
    </submittedName>
</protein>
<name>A0A8S5M933_9CAUD</name>
<organism evidence="1">
    <name type="scientific">Podoviridae sp. ctbO711</name>
    <dbReference type="NCBI Taxonomy" id="2826564"/>
    <lineage>
        <taxon>Viruses</taxon>
        <taxon>Duplodnaviria</taxon>
        <taxon>Heunggongvirae</taxon>
        <taxon>Uroviricota</taxon>
        <taxon>Caudoviricetes</taxon>
    </lineage>
</organism>
<evidence type="ECO:0000313" key="1">
    <source>
        <dbReference type="EMBL" id="DAD78865.1"/>
    </source>
</evidence>
<dbReference type="EMBL" id="BK014853">
    <property type="protein sequence ID" value="DAD78865.1"/>
    <property type="molecule type" value="Genomic_DNA"/>
</dbReference>
<reference evidence="1" key="1">
    <citation type="journal article" date="2021" name="Proc. Natl. Acad. Sci. U.S.A.">
        <title>A Catalog of Tens of Thousands of Viruses from Human Metagenomes Reveals Hidden Associations with Chronic Diseases.</title>
        <authorList>
            <person name="Tisza M.J."/>
            <person name="Buck C.B."/>
        </authorList>
    </citation>
    <scope>NUCLEOTIDE SEQUENCE</scope>
    <source>
        <strain evidence="1">CtbO711</strain>
    </source>
</reference>
<sequence length="142" mass="15324">MKGSSPMASNEISSVNVAANLQASGFYSTIKGTTLEDKKTVYQAVNGSDSVADLVGSVVGLKHIIVQEVEITSEDNEVITVPRTTLVLDDGKVYSATSKGLLNSVRNIISIFGDPNEWEQPLTVKVVEKGTKMRRFYSLEVA</sequence>
<accession>A0A8S5M933</accession>
<dbReference type="Pfam" id="PF17427">
    <property type="entry name" value="Phi29_Phage_SSB"/>
    <property type="match status" value="1"/>
</dbReference>
<proteinExistence type="predicted"/>